<proteinExistence type="predicted"/>
<keyword evidence="1" id="KW-0472">Membrane</keyword>
<keyword evidence="1" id="KW-0812">Transmembrane</keyword>
<evidence type="ECO:0000313" key="3">
    <source>
        <dbReference type="Proteomes" id="UP001236258"/>
    </source>
</evidence>
<name>A0ABT9GMU4_9GAMM</name>
<sequence>MPQYLQTRLVGRPGMTPYWFRRLFKCASIALLSTLLLAILLLVVIIERSPRAQANTELTPGTTLLAEAAGQRAIKQFLQAESLQLHRPELEALLAIAGHAYPEFSTQLMLAEQQAELRVSYPLWSGRAYLNLTLQAGDAESKWLHRLQLGKLRVPGPWLLPALRLSGSVLPASDELAELLAGIQQLSITPELVRFRLVLSEDEQQDTQDWSPLQQLTAIAPAELRRYQQQLYQFQRDTAATELSAYLMAAFQLAGEQSQRSGSSLQHEHRAALLALASFFGTDHFRWLFWGSSEGQGLLSSSIQVTLAGREDLLLHFVYSAAIEALSNRRIAWLAGEMKELLDTNPGRSGFSFVDLLADKAGLYFASQALSSKASATRLQQQLARGIDDSDLLPAFDALQEGIQYEHFIRYYTNLESEAYQKQLAALQQKLGAMPLYRGKD</sequence>
<keyword evidence="1" id="KW-1133">Transmembrane helix</keyword>
<evidence type="ECO:0000256" key="1">
    <source>
        <dbReference type="SAM" id="Phobius"/>
    </source>
</evidence>
<gene>
    <name evidence="2" type="ORF">Q3O59_03605</name>
</gene>
<dbReference type="RefSeq" id="WP_305944267.1">
    <property type="nucleotide sequence ID" value="NZ_JAUZVY010000001.1"/>
</dbReference>
<dbReference type="Proteomes" id="UP001236258">
    <property type="component" value="Unassembled WGS sequence"/>
</dbReference>
<accession>A0ABT9GMU4</accession>
<comment type="caution">
    <text evidence="2">The sequence shown here is derived from an EMBL/GenBank/DDBJ whole genome shotgun (WGS) entry which is preliminary data.</text>
</comment>
<reference evidence="2 3" key="1">
    <citation type="submission" date="2023-08" db="EMBL/GenBank/DDBJ databases">
        <authorList>
            <person name="Joshi A."/>
            <person name="Thite S."/>
        </authorList>
    </citation>
    <scope>NUCLEOTIDE SEQUENCE [LARGE SCALE GENOMIC DNA]</scope>
    <source>
        <strain evidence="2 3">1E1</strain>
    </source>
</reference>
<feature type="transmembrane region" description="Helical" evidence="1">
    <location>
        <begin position="23"/>
        <end position="46"/>
    </location>
</feature>
<evidence type="ECO:0000313" key="2">
    <source>
        <dbReference type="EMBL" id="MDP4528115.1"/>
    </source>
</evidence>
<organism evidence="2 3">
    <name type="scientific">Alkalimonas delamerensis</name>
    <dbReference type="NCBI Taxonomy" id="265981"/>
    <lineage>
        <taxon>Bacteria</taxon>
        <taxon>Pseudomonadati</taxon>
        <taxon>Pseudomonadota</taxon>
        <taxon>Gammaproteobacteria</taxon>
        <taxon>Alkalimonas</taxon>
    </lineage>
</organism>
<keyword evidence="3" id="KW-1185">Reference proteome</keyword>
<protein>
    <submittedName>
        <fullName evidence="2">Uncharacterized protein</fullName>
    </submittedName>
</protein>
<dbReference type="EMBL" id="JAUZVY010000001">
    <property type="protein sequence ID" value="MDP4528115.1"/>
    <property type="molecule type" value="Genomic_DNA"/>
</dbReference>